<accession>A0A127M2C6</accession>
<dbReference type="Proteomes" id="UP000074119">
    <property type="component" value="Chromosome"/>
</dbReference>
<proteinExistence type="predicted"/>
<dbReference type="KEGG" id="zal:AZF00_03305"/>
<evidence type="ECO:0000313" key="1">
    <source>
        <dbReference type="EMBL" id="AMO67388.1"/>
    </source>
</evidence>
<evidence type="ECO:0000313" key="2">
    <source>
        <dbReference type="Proteomes" id="UP000074119"/>
    </source>
</evidence>
<sequence>MTLLGKLIARGDYVAITKGKLTISPVSGSPVPNTWLKSHRAGLLVEIANCTDTRLFSYEGYSTGRYSIKGSSAVKSPGVTLSYYALRSGELTSVTFNAELDRKRTTKGGKQGSPLPAGQFRVTNRHKFLRYWDSTGIERPLRLSSFHDCMGKLRDVIITAEIRKGNRLDKDTIRPAEICATQLRRAMGFPDNSLTNTQQPTDNYPTTIPDKKSGQSHATQGFYGSESACNDSQVLSNQVGRNTSSVRLVVKEVLDPATQSNDEWLAEYGE</sequence>
<organism evidence="1 2">
    <name type="scientific">Zhongshania aliphaticivorans</name>
    <dbReference type="NCBI Taxonomy" id="1470434"/>
    <lineage>
        <taxon>Bacteria</taxon>
        <taxon>Pseudomonadati</taxon>
        <taxon>Pseudomonadota</taxon>
        <taxon>Gammaproteobacteria</taxon>
        <taxon>Cellvibrionales</taxon>
        <taxon>Spongiibacteraceae</taxon>
        <taxon>Zhongshania</taxon>
    </lineage>
</organism>
<dbReference type="STRING" id="1470434.AZF00_03305"/>
<gene>
    <name evidence="1" type="ORF">AZF00_03305</name>
</gene>
<dbReference type="AlphaFoldDB" id="A0A127M2C6"/>
<reference evidence="1 2" key="1">
    <citation type="submission" date="2015-12" db="EMBL/GenBank/DDBJ databases">
        <authorList>
            <person name="Shamseldin A."/>
            <person name="Moawad H."/>
            <person name="Abd El-Rahim W.M."/>
            <person name="Sadowsky M.J."/>
        </authorList>
    </citation>
    <scope>NUCLEOTIDE SEQUENCE [LARGE SCALE GENOMIC DNA]</scope>
    <source>
        <strain evidence="1 2">SM2</strain>
    </source>
</reference>
<dbReference type="EMBL" id="CP014544">
    <property type="protein sequence ID" value="AMO67388.1"/>
    <property type="molecule type" value="Genomic_DNA"/>
</dbReference>
<name>A0A127M2C6_9GAMM</name>
<protein>
    <submittedName>
        <fullName evidence="1">Uncharacterized protein</fullName>
    </submittedName>
</protein>